<evidence type="ECO:0000313" key="2">
    <source>
        <dbReference type="EMBL" id="GBB96978.1"/>
    </source>
</evidence>
<feature type="region of interest" description="Disordered" evidence="1">
    <location>
        <begin position="1"/>
        <end position="22"/>
    </location>
</feature>
<dbReference type="EMBL" id="BEXD01002101">
    <property type="protein sequence ID" value="GBB96978.1"/>
    <property type="molecule type" value="Genomic_DNA"/>
</dbReference>
<dbReference type="Proteomes" id="UP000247702">
    <property type="component" value="Unassembled WGS sequence"/>
</dbReference>
<evidence type="ECO:0000256" key="1">
    <source>
        <dbReference type="SAM" id="MobiDB-lite"/>
    </source>
</evidence>
<gene>
    <name evidence="3" type="ORF">RCL2_002460500</name>
    <name evidence="2" type="ORF">RclHR1_02890005</name>
</gene>
<comment type="caution">
    <text evidence="2">The sequence shown here is derived from an EMBL/GenBank/DDBJ whole genome shotgun (WGS) entry which is preliminary data.</text>
</comment>
<dbReference type="OrthoDB" id="2355651at2759"/>
<keyword evidence="4" id="KW-1185">Reference proteome</keyword>
<reference evidence="2 4" key="1">
    <citation type="submission" date="2017-11" db="EMBL/GenBank/DDBJ databases">
        <title>The genome of Rhizophagus clarus HR1 reveals common genetic basis of auxotrophy among arbuscular mycorrhizal fungi.</title>
        <authorList>
            <person name="Kobayashi Y."/>
        </authorList>
    </citation>
    <scope>NUCLEOTIDE SEQUENCE [LARGE SCALE GENOMIC DNA]</scope>
    <source>
        <strain evidence="2 4">HR1</strain>
    </source>
</reference>
<sequence>MNTNNIPQNNFNNNDYGSNSHTTVTHAVTHSNVIYEQPPIPISSDQNHQQYYAYQQSTPNVSSNDIPQYNYQQSASDNNQNSLQSNVLPLLNSLNITINSPQTSIIIMPTTNSDIRQILSYLNHSSSSTNN</sequence>
<reference evidence="3" key="2">
    <citation type="submission" date="2019-10" db="EMBL/GenBank/DDBJ databases">
        <title>Conservation and host-specific expression of non-tandemly repeated heterogenous ribosome RNA gene in arbuscular mycorrhizal fungi.</title>
        <authorList>
            <person name="Maeda T."/>
            <person name="Kobayashi Y."/>
            <person name="Nakagawa T."/>
            <person name="Ezawa T."/>
            <person name="Yamaguchi K."/>
            <person name="Bino T."/>
            <person name="Nishimoto Y."/>
            <person name="Shigenobu S."/>
            <person name="Kawaguchi M."/>
        </authorList>
    </citation>
    <scope>NUCLEOTIDE SEQUENCE</scope>
    <source>
        <strain evidence="3">HR1</strain>
    </source>
</reference>
<evidence type="ECO:0000313" key="3">
    <source>
        <dbReference type="EMBL" id="GES98046.1"/>
    </source>
</evidence>
<protein>
    <submittedName>
        <fullName evidence="2">Uncharacterized protein</fullName>
    </submittedName>
</protein>
<organism evidence="2 4">
    <name type="scientific">Rhizophagus clarus</name>
    <dbReference type="NCBI Taxonomy" id="94130"/>
    <lineage>
        <taxon>Eukaryota</taxon>
        <taxon>Fungi</taxon>
        <taxon>Fungi incertae sedis</taxon>
        <taxon>Mucoromycota</taxon>
        <taxon>Glomeromycotina</taxon>
        <taxon>Glomeromycetes</taxon>
        <taxon>Glomerales</taxon>
        <taxon>Glomeraceae</taxon>
        <taxon>Rhizophagus</taxon>
    </lineage>
</organism>
<evidence type="ECO:0000313" key="4">
    <source>
        <dbReference type="Proteomes" id="UP000247702"/>
    </source>
</evidence>
<accession>A0A2Z6RYP8</accession>
<dbReference type="EMBL" id="BLAL01000262">
    <property type="protein sequence ID" value="GES98046.1"/>
    <property type="molecule type" value="Genomic_DNA"/>
</dbReference>
<dbReference type="Proteomes" id="UP000615446">
    <property type="component" value="Unassembled WGS sequence"/>
</dbReference>
<name>A0A2Z6RYP8_9GLOM</name>
<proteinExistence type="predicted"/>
<dbReference type="AlphaFoldDB" id="A0A2Z6RYP8"/>
<feature type="region of interest" description="Disordered" evidence="1">
    <location>
        <begin position="58"/>
        <end position="80"/>
    </location>
</feature>